<gene>
    <name evidence="1" type="ORF">D9758_001920</name>
</gene>
<evidence type="ECO:0000313" key="1">
    <source>
        <dbReference type="EMBL" id="KAF5370600.1"/>
    </source>
</evidence>
<dbReference type="AlphaFoldDB" id="A0A8H5GTG5"/>
<dbReference type="OrthoDB" id="3182478at2759"/>
<dbReference type="Proteomes" id="UP000559256">
    <property type="component" value="Unassembled WGS sequence"/>
</dbReference>
<proteinExistence type="predicted"/>
<comment type="caution">
    <text evidence="1">The sequence shown here is derived from an EMBL/GenBank/DDBJ whole genome shotgun (WGS) entry which is preliminary data.</text>
</comment>
<protein>
    <submittedName>
        <fullName evidence="1">Uncharacterized protein</fullName>
    </submittedName>
</protein>
<name>A0A8H5GTG5_9AGAR</name>
<keyword evidence="2" id="KW-1185">Reference proteome</keyword>
<sequence>MIRRAPTQIPMSDLDVQDVRDIIEAEKEIQKREQDLATKIRSLTDNPNITEADTEMLESIRKIKEEREIRLGLRPGGAVSMMIN</sequence>
<dbReference type="EMBL" id="JAACJM010000010">
    <property type="protein sequence ID" value="KAF5370600.1"/>
    <property type="molecule type" value="Genomic_DNA"/>
</dbReference>
<reference evidence="1 2" key="1">
    <citation type="journal article" date="2020" name="ISME J.">
        <title>Uncovering the hidden diversity of litter-decomposition mechanisms in mushroom-forming fungi.</title>
        <authorList>
            <person name="Floudas D."/>
            <person name="Bentzer J."/>
            <person name="Ahren D."/>
            <person name="Johansson T."/>
            <person name="Persson P."/>
            <person name="Tunlid A."/>
        </authorList>
    </citation>
    <scope>NUCLEOTIDE SEQUENCE [LARGE SCALE GENOMIC DNA]</scope>
    <source>
        <strain evidence="1 2">CBS 291.85</strain>
    </source>
</reference>
<organism evidence="1 2">
    <name type="scientific">Tetrapyrgos nigripes</name>
    <dbReference type="NCBI Taxonomy" id="182062"/>
    <lineage>
        <taxon>Eukaryota</taxon>
        <taxon>Fungi</taxon>
        <taxon>Dikarya</taxon>
        <taxon>Basidiomycota</taxon>
        <taxon>Agaricomycotina</taxon>
        <taxon>Agaricomycetes</taxon>
        <taxon>Agaricomycetidae</taxon>
        <taxon>Agaricales</taxon>
        <taxon>Marasmiineae</taxon>
        <taxon>Marasmiaceae</taxon>
        <taxon>Tetrapyrgos</taxon>
    </lineage>
</organism>
<accession>A0A8H5GTG5</accession>
<evidence type="ECO:0000313" key="2">
    <source>
        <dbReference type="Proteomes" id="UP000559256"/>
    </source>
</evidence>